<feature type="transmembrane region" description="Helical" evidence="1">
    <location>
        <begin position="188"/>
        <end position="207"/>
    </location>
</feature>
<feature type="transmembrane region" description="Helical" evidence="1">
    <location>
        <begin position="383"/>
        <end position="402"/>
    </location>
</feature>
<protein>
    <recommendedName>
        <fullName evidence="2">Acyltransferase 3 domain-containing protein</fullName>
    </recommendedName>
</protein>
<dbReference type="EMBL" id="PDLN01000001">
    <property type="protein sequence ID" value="RDW95048.1"/>
    <property type="molecule type" value="Genomic_DNA"/>
</dbReference>
<dbReference type="InterPro" id="IPR050879">
    <property type="entry name" value="Acyltransferase_3"/>
</dbReference>
<sequence length="500" mass="57089">MDRKVRNLVSSIFPTSSRSPNPNDYALLATTEQSSPASSILLGETKADSLTHSRLSLLRFFFFLLPSPIQRRLRPGLFKPQRLYPTSYLDGLRGVASLLVYFCHFTEGNVGWYMNSYGLSAEDDNVASSPLQLPFLRVLYHGRIMVHIFFVISGFVLSYKPLKLTRKRDYADLHATLSSSIFRRGLRLFLPTTVSTFMVMMFIRFGWMGTPMPSFWAQFWDWTDAVWRITYSWNWDITQSLPYDEHLWTIPIEMGHSLLLFVTICGLSRCKTWLRLFFLSSIMLYCLKCQHWAAFEFLGGALIAEVGLIQVARAERDANKEAADLEPAVASKGCQVFWMANFVIALFIAGWPNNGADRTPVFRHLVPLTPDPFFSTGGDVISFFWYALGSLQVVIACQQVPVIQRLFTSSFAQYLASISYALYLMHGPILNVLAHRWMPYIWSIGGGADQFWGRVFAWFGGIFILGIPIIWAADVFWRAVDTPCVEFARWFEGICLVKED</sequence>
<evidence type="ECO:0000256" key="1">
    <source>
        <dbReference type="SAM" id="Phobius"/>
    </source>
</evidence>
<dbReference type="PANTHER" id="PTHR23028">
    <property type="entry name" value="ACETYLTRANSFERASE"/>
    <property type="match status" value="1"/>
</dbReference>
<dbReference type="GO" id="GO:0016747">
    <property type="term" value="F:acyltransferase activity, transferring groups other than amino-acyl groups"/>
    <property type="evidence" value="ECO:0007669"/>
    <property type="project" value="InterPro"/>
</dbReference>
<dbReference type="AlphaFoldDB" id="A0A3D8TB20"/>
<evidence type="ECO:0000313" key="4">
    <source>
        <dbReference type="Proteomes" id="UP000256328"/>
    </source>
</evidence>
<name>A0A3D8TB20_9HELO</name>
<accession>A0A3D8TB20</accession>
<feature type="transmembrane region" description="Helical" evidence="1">
    <location>
        <begin position="138"/>
        <end position="159"/>
    </location>
</feature>
<feature type="transmembrane region" description="Helical" evidence="1">
    <location>
        <begin position="248"/>
        <end position="267"/>
    </location>
</feature>
<evidence type="ECO:0000313" key="3">
    <source>
        <dbReference type="EMBL" id="RDW95048.1"/>
    </source>
</evidence>
<dbReference type="Proteomes" id="UP000256328">
    <property type="component" value="Unassembled WGS sequence"/>
</dbReference>
<gene>
    <name evidence="3" type="ORF">BP5796_00811</name>
</gene>
<keyword evidence="1" id="KW-0812">Transmembrane</keyword>
<keyword evidence="4" id="KW-1185">Reference proteome</keyword>
<feature type="domain" description="Acyltransferase 3" evidence="2">
    <location>
        <begin position="88"/>
        <end position="471"/>
    </location>
</feature>
<proteinExistence type="predicted"/>
<dbReference type="OrthoDB" id="5819582at2759"/>
<feature type="transmembrane region" description="Helical" evidence="1">
    <location>
        <begin position="336"/>
        <end position="353"/>
    </location>
</feature>
<keyword evidence="1" id="KW-0472">Membrane</keyword>
<keyword evidence="1" id="KW-1133">Transmembrane helix</keyword>
<dbReference type="Pfam" id="PF01757">
    <property type="entry name" value="Acyl_transf_3"/>
    <property type="match status" value="1"/>
</dbReference>
<dbReference type="PANTHER" id="PTHR23028:SF126">
    <property type="entry name" value="ACYLTRANSFERASE 3 DOMAIN-CONTAINING PROTEIN"/>
    <property type="match status" value="1"/>
</dbReference>
<feature type="transmembrane region" description="Helical" evidence="1">
    <location>
        <begin position="414"/>
        <end position="435"/>
    </location>
</feature>
<organism evidence="3 4">
    <name type="scientific">Coleophoma crateriformis</name>
    <dbReference type="NCBI Taxonomy" id="565419"/>
    <lineage>
        <taxon>Eukaryota</taxon>
        <taxon>Fungi</taxon>
        <taxon>Dikarya</taxon>
        <taxon>Ascomycota</taxon>
        <taxon>Pezizomycotina</taxon>
        <taxon>Leotiomycetes</taxon>
        <taxon>Helotiales</taxon>
        <taxon>Dermateaceae</taxon>
        <taxon>Coleophoma</taxon>
    </lineage>
</organism>
<comment type="caution">
    <text evidence="3">The sequence shown here is derived from an EMBL/GenBank/DDBJ whole genome shotgun (WGS) entry which is preliminary data.</text>
</comment>
<reference evidence="3 4" key="1">
    <citation type="journal article" date="2018" name="IMA Fungus">
        <title>IMA Genome-F 9: Draft genome sequence of Annulohypoxylon stygium, Aspergillus mulundensis, Berkeleyomyces basicola (syn. Thielaviopsis basicola), Ceratocystis smalleyi, two Cercospora beticola strains, Coleophoma cylindrospora, Fusarium fracticaudum, Phialophora cf. hyalina, and Morchella septimelata.</title>
        <authorList>
            <person name="Wingfield B.D."/>
            <person name="Bills G.F."/>
            <person name="Dong Y."/>
            <person name="Huang W."/>
            <person name="Nel W.J."/>
            <person name="Swalarsk-Parry B.S."/>
            <person name="Vaghefi N."/>
            <person name="Wilken P.M."/>
            <person name="An Z."/>
            <person name="de Beer Z.W."/>
            <person name="De Vos L."/>
            <person name="Chen L."/>
            <person name="Duong T.A."/>
            <person name="Gao Y."/>
            <person name="Hammerbacher A."/>
            <person name="Kikkert J.R."/>
            <person name="Li Y."/>
            <person name="Li H."/>
            <person name="Li K."/>
            <person name="Li Q."/>
            <person name="Liu X."/>
            <person name="Ma X."/>
            <person name="Naidoo K."/>
            <person name="Pethybridge S.J."/>
            <person name="Sun J."/>
            <person name="Steenkamp E.T."/>
            <person name="van der Nest M.A."/>
            <person name="van Wyk S."/>
            <person name="Wingfield M.J."/>
            <person name="Xiong C."/>
            <person name="Yue Q."/>
            <person name="Zhang X."/>
        </authorList>
    </citation>
    <scope>NUCLEOTIDE SEQUENCE [LARGE SCALE GENOMIC DNA]</scope>
    <source>
        <strain evidence="3 4">BP5796</strain>
    </source>
</reference>
<evidence type="ECO:0000259" key="2">
    <source>
        <dbReference type="Pfam" id="PF01757"/>
    </source>
</evidence>
<dbReference type="InterPro" id="IPR002656">
    <property type="entry name" value="Acyl_transf_3_dom"/>
</dbReference>
<feature type="transmembrane region" description="Helical" evidence="1">
    <location>
        <begin position="455"/>
        <end position="477"/>
    </location>
</feature>